<reference evidence="2" key="1">
    <citation type="submission" date="2009-06" db="EMBL/GenBank/DDBJ databases">
        <authorList>
            <person name="Carlson J."/>
            <person name="Booth B."/>
            <person name="Frise E."/>
            <person name="Park S."/>
            <person name="Wan K."/>
            <person name="Yu C."/>
            <person name="Celniker S."/>
        </authorList>
    </citation>
    <scope>NUCLEOTIDE SEQUENCE</scope>
</reference>
<evidence type="ECO:0000313" key="2">
    <source>
        <dbReference type="EMBL" id="ACR55695.1"/>
    </source>
</evidence>
<organism evidence="2">
    <name type="scientific">Drosophila melanogaster</name>
    <name type="common">Fruit fly</name>
    <dbReference type="NCBI Taxonomy" id="7227"/>
    <lineage>
        <taxon>Eukaryota</taxon>
        <taxon>Metazoa</taxon>
        <taxon>Ecdysozoa</taxon>
        <taxon>Arthropoda</taxon>
        <taxon>Hexapoda</taxon>
        <taxon>Insecta</taxon>
        <taxon>Pterygota</taxon>
        <taxon>Neoptera</taxon>
        <taxon>Endopterygota</taxon>
        <taxon>Diptera</taxon>
        <taxon>Brachycera</taxon>
        <taxon>Muscomorpha</taxon>
        <taxon>Ephydroidea</taxon>
        <taxon>Drosophilidae</taxon>
        <taxon>Drosophila</taxon>
        <taxon>Sophophora</taxon>
    </lineage>
</organism>
<keyword evidence="1" id="KW-0812">Transmembrane</keyword>
<accession>C4XVG0</accession>
<keyword evidence="1" id="KW-0472">Membrane</keyword>
<protein>
    <submittedName>
        <fullName evidence="2">GM25129p</fullName>
    </submittedName>
</protein>
<keyword evidence="1" id="KW-1133">Transmembrane helix</keyword>
<feature type="transmembrane region" description="Helical" evidence="1">
    <location>
        <begin position="31"/>
        <end position="56"/>
    </location>
</feature>
<evidence type="ECO:0000256" key="1">
    <source>
        <dbReference type="SAM" id="Phobius"/>
    </source>
</evidence>
<name>C4XVG0_DROME</name>
<dbReference type="EMBL" id="BT088764">
    <property type="protein sequence ID" value="ACR55695.1"/>
    <property type="molecule type" value="mRNA"/>
</dbReference>
<dbReference type="AlphaFoldDB" id="C4XVG0"/>
<proteinExistence type="evidence at transcript level"/>
<sequence length="113" mass="12752">MNVPENICSSENTITMTSGLMATRWQHSWKMFSFVLVVTRSLASLCFISFSSFCALISLPRRNERACSARFSWPLRSSQAGVSGINEIDTMDSRGSTLAHHATLRQYIMEPRE</sequence>